<reference evidence="3" key="1">
    <citation type="journal article" date="2017" name="Cell">
        <title>Insights into land plant evolution garnered from the Marchantia polymorpha genome.</title>
        <authorList>
            <person name="Bowman J.L."/>
            <person name="Kohchi T."/>
            <person name="Yamato K.T."/>
            <person name="Jenkins J."/>
            <person name="Shu S."/>
            <person name="Ishizaki K."/>
            <person name="Yamaoka S."/>
            <person name="Nishihama R."/>
            <person name="Nakamura Y."/>
            <person name="Berger F."/>
            <person name="Adam C."/>
            <person name="Aki S.S."/>
            <person name="Althoff F."/>
            <person name="Araki T."/>
            <person name="Arteaga-Vazquez M.A."/>
            <person name="Balasubrmanian S."/>
            <person name="Barry K."/>
            <person name="Bauer D."/>
            <person name="Boehm C.R."/>
            <person name="Briginshaw L."/>
            <person name="Caballero-Perez J."/>
            <person name="Catarino B."/>
            <person name="Chen F."/>
            <person name="Chiyoda S."/>
            <person name="Chovatia M."/>
            <person name="Davies K.M."/>
            <person name="Delmans M."/>
            <person name="Demura T."/>
            <person name="Dierschke T."/>
            <person name="Dolan L."/>
            <person name="Dorantes-Acosta A.E."/>
            <person name="Eklund D.M."/>
            <person name="Florent S.N."/>
            <person name="Flores-Sandoval E."/>
            <person name="Fujiyama A."/>
            <person name="Fukuzawa H."/>
            <person name="Galik B."/>
            <person name="Grimanelli D."/>
            <person name="Grimwood J."/>
            <person name="Grossniklaus U."/>
            <person name="Hamada T."/>
            <person name="Haseloff J."/>
            <person name="Hetherington A.J."/>
            <person name="Higo A."/>
            <person name="Hirakawa Y."/>
            <person name="Hundley H.N."/>
            <person name="Ikeda Y."/>
            <person name="Inoue K."/>
            <person name="Inoue S.I."/>
            <person name="Ishida S."/>
            <person name="Jia Q."/>
            <person name="Kakita M."/>
            <person name="Kanazawa T."/>
            <person name="Kawai Y."/>
            <person name="Kawashima T."/>
            <person name="Kennedy M."/>
            <person name="Kinose K."/>
            <person name="Kinoshita T."/>
            <person name="Kohara Y."/>
            <person name="Koide E."/>
            <person name="Komatsu K."/>
            <person name="Kopischke S."/>
            <person name="Kubo M."/>
            <person name="Kyozuka J."/>
            <person name="Lagercrantz U."/>
            <person name="Lin S.S."/>
            <person name="Lindquist E."/>
            <person name="Lipzen A.M."/>
            <person name="Lu C.W."/>
            <person name="De Luna E."/>
            <person name="Martienssen R.A."/>
            <person name="Minamino N."/>
            <person name="Mizutani M."/>
            <person name="Mizutani M."/>
            <person name="Mochizuki N."/>
            <person name="Monte I."/>
            <person name="Mosher R."/>
            <person name="Nagasaki H."/>
            <person name="Nakagami H."/>
            <person name="Naramoto S."/>
            <person name="Nishitani K."/>
            <person name="Ohtani M."/>
            <person name="Okamoto T."/>
            <person name="Okumura M."/>
            <person name="Phillips J."/>
            <person name="Pollak B."/>
            <person name="Reinders A."/>
            <person name="Rovekamp M."/>
            <person name="Sano R."/>
            <person name="Sawa S."/>
            <person name="Schmid M.W."/>
            <person name="Shirakawa M."/>
            <person name="Solano R."/>
            <person name="Spunde A."/>
            <person name="Suetsugu N."/>
            <person name="Sugano S."/>
            <person name="Sugiyama A."/>
            <person name="Sun R."/>
            <person name="Suzuki Y."/>
            <person name="Takenaka M."/>
            <person name="Takezawa D."/>
            <person name="Tomogane H."/>
            <person name="Tsuzuki M."/>
            <person name="Ueda T."/>
            <person name="Umeda M."/>
            <person name="Ward J.M."/>
            <person name="Watanabe Y."/>
            <person name="Yazaki K."/>
            <person name="Yokoyama R."/>
            <person name="Yoshitake Y."/>
            <person name="Yotsui I."/>
            <person name="Zachgo S."/>
            <person name="Schmutz J."/>
        </authorList>
    </citation>
    <scope>NUCLEOTIDE SEQUENCE [LARGE SCALE GENOMIC DNA]</scope>
    <source>
        <strain evidence="3">Tak-1</strain>
    </source>
</reference>
<feature type="region of interest" description="Disordered" evidence="1">
    <location>
        <begin position="56"/>
        <end position="75"/>
    </location>
</feature>
<gene>
    <name evidence="2" type="ORF">MARPO_0065s0097</name>
</gene>
<feature type="region of interest" description="Disordered" evidence="1">
    <location>
        <begin position="87"/>
        <end position="116"/>
    </location>
</feature>
<evidence type="ECO:0000313" key="2">
    <source>
        <dbReference type="EMBL" id="PTQ36302.1"/>
    </source>
</evidence>
<organism evidence="2 3">
    <name type="scientific">Marchantia polymorpha</name>
    <name type="common">Common liverwort</name>
    <name type="synonym">Marchantia aquatica</name>
    <dbReference type="NCBI Taxonomy" id="3197"/>
    <lineage>
        <taxon>Eukaryota</taxon>
        <taxon>Viridiplantae</taxon>
        <taxon>Streptophyta</taxon>
        <taxon>Embryophyta</taxon>
        <taxon>Marchantiophyta</taxon>
        <taxon>Marchantiopsida</taxon>
        <taxon>Marchantiidae</taxon>
        <taxon>Marchantiales</taxon>
        <taxon>Marchantiaceae</taxon>
        <taxon>Marchantia</taxon>
    </lineage>
</organism>
<dbReference type="AlphaFoldDB" id="A0A2R6WR08"/>
<dbReference type="EMBL" id="KZ772737">
    <property type="protein sequence ID" value="PTQ36302.1"/>
    <property type="molecule type" value="Genomic_DNA"/>
</dbReference>
<feature type="compositionally biased region" description="Basic residues" evidence="1">
    <location>
        <begin position="15"/>
        <end position="24"/>
    </location>
</feature>
<accession>A0A2R6WR08</accession>
<feature type="compositionally biased region" description="Low complexity" evidence="1">
    <location>
        <begin position="87"/>
        <end position="105"/>
    </location>
</feature>
<feature type="compositionally biased region" description="Basic residues" evidence="1">
    <location>
        <begin position="106"/>
        <end position="116"/>
    </location>
</feature>
<sequence>MEGPPELRQALPHQQKQKQRKARGRGGPVQMTWWAKDHERLRSTEGASEREAFVGSGRFGPAQVGIPESTDQTRPDLRRRIQFCNARSLSSSPPSSHAPARVSPRLQRHRLLSTGF</sequence>
<proteinExistence type="predicted"/>
<evidence type="ECO:0000256" key="1">
    <source>
        <dbReference type="SAM" id="MobiDB-lite"/>
    </source>
</evidence>
<name>A0A2R6WR08_MARPO</name>
<keyword evidence="3" id="KW-1185">Reference proteome</keyword>
<dbReference type="Proteomes" id="UP000244005">
    <property type="component" value="Unassembled WGS sequence"/>
</dbReference>
<feature type="region of interest" description="Disordered" evidence="1">
    <location>
        <begin position="1"/>
        <end position="30"/>
    </location>
</feature>
<protein>
    <submittedName>
        <fullName evidence="2">Uncharacterized protein</fullName>
    </submittedName>
</protein>
<evidence type="ECO:0000313" key="3">
    <source>
        <dbReference type="Proteomes" id="UP000244005"/>
    </source>
</evidence>